<gene>
    <name evidence="1" type="ORF">BM524_19685</name>
</gene>
<keyword evidence="1" id="KW-0614">Plasmid</keyword>
<protein>
    <submittedName>
        <fullName evidence="1">Uncharacterized protein</fullName>
    </submittedName>
</protein>
<organism evidence="1 2">
    <name type="scientific">Alteromonas mediterranea</name>
    <dbReference type="NCBI Taxonomy" id="314275"/>
    <lineage>
        <taxon>Bacteria</taxon>
        <taxon>Pseudomonadati</taxon>
        <taxon>Pseudomonadota</taxon>
        <taxon>Gammaproteobacteria</taxon>
        <taxon>Alteromonadales</taxon>
        <taxon>Alteromonadaceae</taxon>
        <taxon>Alteromonas/Salinimonas group</taxon>
        <taxon>Alteromonas</taxon>
    </lineage>
</organism>
<reference evidence="1 2" key="1">
    <citation type="submission" date="2016-11" db="EMBL/GenBank/DDBJ databases">
        <title>Networking in microbes: conjugative elements and plasmids in the genus Alteromonas.</title>
        <authorList>
            <person name="Lopez-Perez M."/>
            <person name="Ramon-Marco N."/>
            <person name="Rodriguez-Valera F."/>
        </authorList>
    </citation>
    <scope>NUCLEOTIDE SEQUENCE [LARGE SCALE GENOMIC DNA]</scope>
    <source>
        <strain evidence="1 2">CP48</strain>
        <plasmid evidence="2">pamcp48-600</plasmid>
    </source>
</reference>
<dbReference type="Gene3D" id="1.10.260.40">
    <property type="entry name" value="lambda repressor-like DNA-binding domains"/>
    <property type="match status" value="1"/>
</dbReference>
<name>A0AAC9JDT4_9ALTE</name>
<evidence type="ECO:0000313" key="1">
    <source>
        <dbReference type="EMBL" id="APD92144.1"/>
    </source>
</evidence>
<accession>A0AAC9JDT4</accession>
<proteinExistence type="predicted"/>
<dbReference type="GO" id="GO:0003677">
    <property type="term" value="F:DNA binding"/>
    <property type="evidence" value="ECO:0007669"/>
    <property type="project" value="InterPro"/>
</dbReference>
<geneLocation type="plasmid" evidence="2">
    <name>pamcp48-600</name>
</geneLocation>
<evidence type="ECO:0000313" key="2">
    <source>
        <dbReference type="Proteomes" id="UP000182101"/>
    </source>
</evidence>
<dbReference type="AlphaFoldDB" id="A0AAC9JDT4"/>
<dbReference type="Proteomes" id="UP000182101">
    <property type="component" value="Plasmid pAMCP48-600"/>
</dbReference>
<dbReference type="RefSeq" id="WP_071960755.1">
    <property type="nucleotide sequence ID" value="NZ_CP018025.1"/>
</dbReference>
<sequence>MKKHLNNDQIADRLLASLEVENDNQLAKALGVERQQIRQFRDSPSIRLNQVIMSVLIEENEKLKAGAD</sequence>
<dbReference type="EMBL" id="CP018025">
    <property type="protein sequence ID" value="APD92144.1"/>
    <property type="molecule type" value="Genomic_DNA"/>
</dbReference>
<dbReference type="InterPro" id="IPR010982">
    <property type="entry name" value="Lambda_DNA-bd_dom_sf"/>
</dbReference>